<keyword evidence="4" id="KW-0346">Stress response</keyword>
<evidence type="ECO:0000313" key="5">
    <source>
        <dbReference type="Proteomes" id="UP000000844"/>
    </source>
</evidence>
<keyword evidence="2" id="KW-1133">Transmembrane helix</keyword>
<dbReference type="STRING" id="446470.Snas_3732"/>
<dbReference type="CDD" id="cd06257">
    <property type="entry name" value="DnaJ"/>
    <property type="match status" value="1"/>
</dbReference>
<keyword evidence="2" id="KW-0472">Membrane</keyword>
<dbReference type="PANTHER" id="PTHR24074">
    <property type="entry name" value="CO-CHAPERONE PROTEIN DJLA"/>
    <property type="match status" value="1"/>
</dbReference>
<dbReference type="InterPro" id="IPR018253">
    <property type="entry name" value="DnaJ_domain_CS"/>
</dbReference>
<feature type="transmembrane region" description="Helical" evidence="2">
    <location>
        <begin position="142"/>
        <end position="163"/>
    </location>
</feature>
<organism evidence="4 5">
    <name type="scientific">Stackebrandtia nassauensis (strain DSM 44728 / CIP 108903 / NRRL B-16338 / NBRC 102104 / LLR-40K-21)</name>
    <dbReference type="NCBI Taxonomy" id="446470"/>
    <lineage>
        <taxon>Bacteria</taxon>
        <taxon>Bacillati</taxon>
        <taxon>Actinomycetota</taxon>
        <taxon>Actinomycetes</taxon>
        <taxon>Glycomycetales</taxon>
        <taxon>Glycomycetaceae</taxon>
        <taxon>Stackebrandtia</taxon>
    </lineage>
</organism>
<dbReference type="PROSITE" id="PS50076">
    <property type="entry name" value="DNAJ_2"/>
    <property type="match status" value="1"/>
</dbReference>
<keyword evidence="2" id="KW-0812">Transmembrane</keyword>
<dbReference type="KEGG" id="sna:Snas_3732"/>
<dbReference type="SUPFAM" id="SSF46565">
    <property type="entry name" value="Chaperone J-domain"/>
    <property type="match status" value="1"/>
</dbReference>
<dbReference type="SMART" id="SM00271">
    <property type="entry name" value="DnaJ"/>
    <property type="match status" value="1"/>
</dbReference>
<feature type="transmembrane region" description="Helical" evidence="2">
    <location>
        <begin position="201"/>
        <end position="217"/>
    </location>
</feature>
<keyword evidence="5" id="KW-1185">Reference proteome</keyword>
<dbReference type="OrthoDB" id="166297at2"/>
<protein>
    <submittedName>
        <fullName evidence="4">Heat shock protein DnaJ domain protein</fullName>
    </submittedName>
</protein>
<evidence type="ECO:0000313" key="4">
    <source>
        <dbReference type="EMBL" id="ADD43389.1"/>
    </source>
</evidence>
<accession>D3PXQ9</accession>
<dbReference type="eggNOG" id="COG0484">
    <property type="taxonomic scope" value="Bacteria"/>
</dbReference>
<feature type="domain" description="J" evidence="3">
    <location>
        <begin position="5"/>
        <end position="66"/>
    </location>
</feature>
<evidence type="ECO:0000256" key="1">
    <source>
        <dbReference type="SAM" id="MobiDB-lite"/>
    </source>
</evidence>
<dbReference type="InterPro" id="IPR036869">
    <property type="entry name" value="J_dom_sf"/>
</dbReference>
<proteinExistence type="predicted"/>
<dbReference type="Gene3D" id="1.10.287.110">
    <property type="entry name" value="DnaJ domain"/>
    <property type="match status" value="1"/>
</dbReference>
<evidence type="ECO:0000256" key="2">
    <source>
        <dbReference type="SAM" id="Phobius"/>
    </source>
</evidence>
<dbReference type="AlphaFoldDB" id="D3PXQ9"/>
<dbReference type="PROSITE" id="PS00636">
    <property type="entry name" value="DNAJ_1"/>
    <property type="match status" value="1"/>
</dbReference>
<dbReference type="Pfam" id="PF00226">
    <property type="entry name" value="DnaJ"/>
    <property type="match status" value="1"/>
</dbReference>
<dbReference type="InterPro" id="IPR001623">
    <property type="entry name" value="DnaJ_domain"/>
</dbReference>
<feature type="compositionally biased region" description="Basic residues" evidence="1">
    <location>
        <begin position="75"/>
        <end position="87"/>
    </location>
</feature>
<dbReference type="RefSeq" id="WP_013018960.1">
    <property type="nucleotide sequence ID" value="NC_013947.1"/>
</dbReference>
<reference evidence="4 5" key="1">
    <citation type="journal article" date="2009" name="Stand. Genomic Sci.">
        <title>Complete genome sequence of Stackebrandtia nassauensis type strain (LLR-40K-21).</title>
        <authorList>
            <person name="Munk C."/>
            <person name="Lapidus A."/>
            <person name="Copeland A."/>
            <person name="Jando M."/>
            <person name="Mayilraj S."/>
            <person name="Glavina Del Rio T."/>
            <person name="Nolan M."/>
            <person name="Chen F."/>
            <person name="Lucas S."/>
            <person name="Tice H."/>
            <person name="Cheng J.F."/>
            <person name="Han C."/>
            <person name="Detter J.C."/>
            <person name="Bruce D."/>
            <person name="Goodwin L."/>
            <person name="Chain P."/>
            <person name="Pitluck S."/>
            <person name="Goker M."/>
            <person name="Ovchinikova G."/>
            <person name="Pati A."/>
            <person name="Ivanova N."/>
            <person name="Mavromatis K."/>
            <person name="Chen A."/>
            <person name="Palaniappan K."/>
            <person name="Land M."/>
            <person name="Hauser L."/>
            <person name="Chang Y.J."/>
            <person name="Jeffries C.D."/>
            <person name="Bristow J."/>
            <person name="Eisen J.A."/>
            <person name="Markowitz V."/>
            <person name="Hugenholtz P."/>
            <person name="Kyrpides N.C."/>
            <person name="Klenk H.P."/>
        </authorList>
    </citation>
    <scope>NUCLEOTIDE SEQUENCE [LARGE SCALE GENOMIC DNA]</scope>
    <source>
        <strain evidence="5">DSM 44728 / CIP 108903 / NRRL B-16338 / NBRC 102104 / LLR-40K-21</strain>
    </source>
</reference>
<dbReference type="Proteomes" id="UP000000844">
    <property type="component" value="Chromosome"/>
</dbReference>
<name>D3PXQ9_STANL</name>
<evidence type="ECO:0000259" key="3">
    <source>
        <dbReference type="PROSITE" id="PS50076"/>
    </source>
</evidence>
<gene>
    <name evidence="4" type="ordered locus">Snas_3732</name>
</gene>
<dbReference type="EMBL" id="CP001778">
    <property type="protein sequence ID" value="ADD43389.1"/>
    <property type="molecule type" value="Genomic_DNA"/>
</dbReference>
<dbReference type="PRINTS" id="PR00625">
    <property type="entry name" value="JDOMAIN"/>
</dbReference>
<dbReference type="InterPro" id="IPR050817">
    <property type="entry name" value="DjlA_DnaK_co-chaperone"/>
</dbReference>
<dbReference type="HOGENOM" id="CLU_762155_0_0_11"/>
<feature type="transmembrane region" description="Helical" evidence="2">
    <location>
        <begin position="175"/>
        <end position="194"/>
    </location>
</feature>
<sequence>MTEPDYYRILGLTTSAEIAEIRQAYRRKVRDAHPDAGGDPEVFHELQEAYETLTDPVLRLEYDAARGTRKPPWGNRRRPGRHTKSHKVKAWRVNTTVDKPANKNAAPTTPPGAGEVMSLPWFVDIDPTKRLRYTPSVWQRGGIAAGIGAAWTYLTIQVSALVLASDTITVLKALIVPYMLLVAGVVAVACFRGLRPTRPTSFIVTGVVALVVVWLSGATLGGILLALHLVASAVLPWSVRRVRIAARLRAAVRSALKDFNAFAPSGAKPSADRRTGAVLRTLLERLPAARLFVRVPVGVHRAEYTVVCGRRVAVIAPPVPRSTGDSGAEALPSAVHDVSQLLNEATVRGFVVWPNLPVDRISGADAVIRHLSAPDAAGEIGRWLANDPYTLHLPTLRRLRDRLAAADGAESARKAPPRSTIEV</sequence>
<feature type="region of interest" description="Disordered" evidence="1">
    <location>
        <begin position="68"/>
        <end position="87"/>
    </location>
</feature>